<name>A0AAV4CJ83_9GAST</name>
<dbReference type="EMBL" id="BLXT01006697">
    <property type="protein sequence ID" value="GFO32946.1"/>
    <property type="molecule type" value="Genomic_DNA"/>
</dbReference>
<comment type="caution">
    <text evidence="1">The sequence shown here is derived from an EMBL/GenBank/DDBJ whole genome shotgun (WGS) entry which is preliminary data.</text>
</comment>
<dbReference type="Proteomes" id="UP000735302">
    <property type="component" value="Unassembled WGS sequence"/>
</dbReference>
<gene>
    <name evidence="1" type="ORF">PoB_005945100</name>
</gene>
<protein>
    <submittedName>
        <fullName evidence="1">Uncharacterized protein</fullName>
    </submittedName>
</protein>
<evidence type="ECO:0000313" key="2">
    <source>
        <dbReference type="Proteomes" id="UP000735302"/>
    </source>
</evidence>
<accession>A0AAV4CJ83</accession>
<organism evidence="1 2">
    <name type="scientific">Plakobranchus ocellatus</name>
    <dbReference type="NCBI Taxonomy" id="259542"/>
    <lineage>
        <taxon>Eukaryota</taxon>
        <taxon>Metazoa</taxon>
        <taxon>Spiralia</taxon>
        <taxon>Lophotrochozoa</taxon>
        <taxon>Mollusca</taxon>
        <taxon>Gastropoda</taxon>
        <taxon>Heterobranchia</taxon>
        <taxon>Euthyneura</taxon>
        <taxon>Panpulmonata</taxon>
        <taxon>Sacoglossa</taxon>
        <taxon>Placobranchoidea</taxon>
        <taxon>Plakobranchidae</taxon>
        <taxon>Plakobranchus</taxon>
    </lineage>
</organism>
<keyword evidence="2" id="KW-1185">Reference proteome</keyword>
<dbReference type="AlphaFoldDB" id="A0AAV4CJ83"/>
<reference evidence="1 2" key="1">
    <citation type="journal article" date="2021" name="Elife">
        <title>Chloroplast acquisition without the gene transfer in kleptoplastic sea slugs, Plakobranchus ocellatus.</title>
        <authorList>
            <person name="Maeda T."/>
            <person name="Takahashi S."/>
            <person name="Yoshida T."/>
            <person name="Shimamura S."/>
            <person name="Takaki Y."/>
            <person name="Nagai Y."/>
            <person name="Toyoda A."/>
            <person name="Suzuki Y."/>
            <person name="Arimoto A."/>
            <person name="Ishii H."/>
            <person name="Satoh N."/>
            <person name="Nishiyama T."/>
            <person name="Hasebe M."/>
            <person name="Maruyama T."/>
            <person name="Minagawa J."/>
            <person name="Obokata J."/>
            <person name="Shigenobu S."/>
        </authorList>
    </citation>
    <scope>NUCLEOTIDE SEQUENCE [LARGE SCALE GENOMIC DNA]</scope>
</reference>
<sequence length="139" mass="15925">MVIPVQYPSCRQRSEKTGANSKPNIHQVHTRFEAILERYPTPFKPTFQGSEHGFVHQIVLLDPECLNAAASKIVFRCPEKLGVQFETCAEKELHASVDEQIIPFKSRHSLTVYYMLKNPKKWGNMVITGTCSQIHVCRR</sequence>
<proteinExistence type="predicted"/>
<evidence type="ECO:0000313" key="1">
    <source>
        <dbReference type="EMBL" id="GFO32946.1"/>
    </source>
</evidence>